<comment type="similarity">
    <text evidence="5">Belongs to the UreE family.</text>
</comment>
<name>A0ABP9I6G0_9ACTN</name>
<proteinExistence type="inferred from homology"/>
<dbReference type="EMBL" id="BAABIL010000492">
    <property type="protein sequence ID" value="GAA4989955.1"/>
    <property type="molecule type" value="Genomic_DNA"/>
</dbReference>
<accession>A0ABP9I6G0</accession>
<comment type="caution">
    <text evidence="7">The sequence shown here is derived from an EMBL/GenBank/DDBJ whole genome shotgun (WGS) entry which is preliminary data.</text>
</comment>
<dbReference type="Gene3D" id="2.60.260.20">
    <property type="entry name" value="Urease metallochaperone UreE, N-terminal domain"/>
    <property type="match status" value="1"/>
</dbReference>
<dbReference type="HAMAP" id="MF_00822">
    <property type="entry name" value="UreE"/>
    <property type="match status" value="1"/>
</dbReference>
<evidence type="ECO:0000259" key="6">
    <source>
        <dbReference type="SMART" id="SM00988"/>
    </source>
</evidence>
<keyword evidence="3 5" id="KW-0533">Nickel</keyword>
<sequence>MEATAILGSTGDPAFSGLRVDPVTVPWGDAGKHRQRLRSREGREITLLLPRGSFLADGSVLGVDGGTVVAVERPPQDALVLQFADNTGPAAVRRALLLGYALGNRHAPLEVSAEEVRTPLLTSPEVAERAFHDLGLAGRVDRVPLAAHGWSNTSADHHGEHRHD</sequence>
<feature type="domain" description="UreE urease accessory N-terminal" evidence="6">
    <location>
        <begin position="6"/>
        <end position="69"/>
    </location>
</feature>
<dbReference type="Pfam" id="PF05194">
    <property type="entry name" value="UreE_C"/>
    <property type="match status" value="1"/>
</dbReference>
<protein>
    <recommendedName>
        <fullName evidence="5">Urease accessory protein UreE</fullName>
    </recommendedName>
</protein>
<dbReference type="SUPFAM" id="SSF69287">
    <property type="entry name" value="Urease metallochaperone UreE, N-terminal domain"/>
    <property type="match status" value="1"/>
</dbReference>
<evidence type="ECO:0000256" key="5">
    <source>
        <dbReference type="HAMAP-Rule" id="MF_00822"/>
    </source>
</evidence>
<dbReference type="InterPro" id="IPR007864">
    <property type="entry name" value="UreE_C_dom"/>
</dbReference>
<dbReference type="Proteomes" id="UP001501195">
    <property type="component" value="Unassembled WGS sequence"/>
</dbReference>
<evidence type="ECO:0000256" key="4">
    <source>
        <dbReference type="ARBA" id="ARBA00023186"/>
    </source>
</evidence>
<organism evidence="7 8">
    <name type="scientific">Kineococcus glutinatus</name>
    <dbReference type="NCBI Taxonomy" id="1070872"/>
    <lineage>
        <taxon>Bacteria</taxon>
        <taxon>Bacillati</taxon>
        <taxon>Actinomycetota</taxon>
        <taxon>Actinomycetes</taxon>
        <taxon>Kineosporiales</taxon>
        <taxon>Kineosporiaceae</taxon>
        <taxon>Kineococcus</taxon>
    </lineage>
</organism>
<keyword evidence="8" id="KW-1185">Reference proteome</keyword>
<dbReference type="SMART" id="SM00988">
    <property type="entry name" value="UreE_N"/>
    <property type="match status" value="1"/>
</dbReference>
<comment type="function">
    <text evidence="5">Involved in urease metallocenter assembly. Binds nickel. Probably functions as a nickel donor during metallocenter assembly.</text>
</comment>
<reference evidence="8" key="1">
    <citation type="journal article" date="2019" name="Int. J. Syst. Evol. Microbiol.">
        <title>The Global Catalogue of Microorganisms (GCM) 10K type strain sequencing project: providing services to taxonomists for standard genome sequencing and annotation.</title>
        <authorList>
            <consortium name="The Broad Institute Genomics Platform"/>
            <consortium name="The Broad Institute Genome Sequencing Center for Infectious Disease"/>
            <person name="Wu L."/>
            <person name="Ma J."/>
        </authorList>
    </citation>
    <scope>NUCLEOTIDE SEQUENCE [LARGE SCALE GENOMIC DNA]</scope>
    <source>
        <strain evidence="8">JCM 18126</strain>
    </source>
</reference>
<dbReference type="InterPro" id="IPR004029">
    <property type="entry name" value="UreE_N"/>
</dbReference>
<evidence type="ECO:0000256" key="2">
    <source>
        <dbReference type="ARBA" id="ARBA00022490"/>
    </source>
</evidence>
<dbReference type="InterPro" id="IPR012406">
    <property type="entry name" value="UreE"/>
</dbReference>
<dbReference type="InterPro" id="IPR036118">
    <property type="entry name" value="UreE_N_sf"/>
</dbReference>
<comment type="subcellular location">
    <subcellularLocation>
        <location evidence="1 5">Cytoplasm</location>
    </subcellularLocation>
</comment>
<evidence type="ECO:0000313" key="7">
    <source>
        <dbReference type="EMBL" id="GAA4989955.1"/>
    </source>
</evidence>
<evidence type="ECO:0000256" key="1">
    <source>
        <dbReference type="ARBA" id="ARBA00004496"/>
    </source>
</evidence>
<keyword evidence="4 5" id="KW-0143">Chaperone</keyword>
<evidence type="ECO:0000256" key="3">
    <source>
        <dbReference type="ARBA" id="ARBA00022596"/>
    </source>
</evidence>
<dbReference type="PIRSF" id="PIRSF036402">
    <property type="entry name" value="Ureas_acces_UreE"/>
    <property type="match status" value="1"/>
</dbReference>
<keyword evidence="2 5" id="KW-0963">Cytoplasm</keyword>
<gene>
    <name evidence="5" type="primary">ureE</name>
    <name evidence="7" type="ORF">GCM10023225_29010</name>
</gene>
<evidence type="ECO:0000313" key="8">
    <source>
        <dbReference type="Proteomes" id="UP001501195"/>
    </source>
</evidence>
<dbReference type="RefSeq" id="WP_345713387.1">
    <property type="nucleotide sequence ID" value="NZ_BAABIL010000492.1"/>
</dbReference>
<dbReference type="Pfam" id="PF02814">
    <property type="entry name" value="UreE_N"/>
    <property type="match status" value="1"/>
</dbReference>